<dbReference type="InterPro" id="IPR005565">
    <property type="entry name" value="Hemolysn_activator_HlyB_C"/>
</dbReference>
<evidence type="ECO:0000259" key="6">
    <source>
        <dbReference type="Pfam" id="PF08479"/>
    </source>
</evidence>
<keyword evidence="3" id="KW-0998">Cell outer membrane</keyword>
<evidence type="ECO:0000256" key="3">
    <source>
        <dbReference type="ARBA" id="ARBA00023237"/>
    </source>
</evidence>
<keyword evidence="8" id="KW-1185">Reference proteome</keyword>
<organism evidence="7 8">
    <name type="scientific">Methylovulum psychrotolerans</name>
    <dbReference type="NCBI Taxonomy" id="1704499"/>
    <lineage>
        <taxon>Bacteria</taxon>
        <taxon>Pseudomonadati</taxon>
        <taxon>Pseudomonadota</taxon>
        <taxon>Gammaproteobacteria</taxon>
        <taxon>Methylococcales</taxon>
        <taxon>Methylococcaceae</taxon>
        <taxon>Methylovulum</taxon>
    </lineage>
</organism>
<dbReference type="RefSeq" id="WP_088621457.1">
    <property type="nucleotide sequence ID" value="NZ_CP022129.1"/>
</dbReference>
<evidence type="ECO:0000256" key="4">
    <source>
        <dbReference type="SAM" id="SignalP"/>
    </source>
</evidence>
<protein>
    <submittedName>
        <fullName evidence="7">Peptidase S9</fullName>
    </submittedName>
</protein>
<dbReference type="AlphaFoldDB" id="A0A1Z4C504"/>
<dbReference type="KEGG" id="mpsy:CEK71_01335"/>
<accession>A0A1Z4C504</accession>
<keyword evidence="1" id="KW-1134">Transmembrane beta strand</keyword>
<dbReference type="Gene3D" id="2.40.160.50">
    <property type="entry name" value="membrane protein fhac: a member of the omp85/tpsb transporter family"/>
    <property type="match status" value="1"/>
</dbReference>
<dbReference type="InterPro" id="IPR051544">
    <property type="entry name" value="TPS_OM_transporter"/>
</dbReference>
<feature type="domain" description="Haemolysin activator HlyB C-terminal" evidence="5">
    <location>
        <begin position="178"/>
        <end position="499"/>
    </location>
</feature>
<dbReference type="OrthoDB" id="5664954at2"/>
<evidence type="ECO:0000313" key="8">
    <source>
        <dbReference type="Proteomes" id="UP000197019"/>
    </source>
</evidence>
<dbReference type="GO" id="GO:0098046">
    <property type="term" value="C:type V protein secretion system complex"/>
    <property type="evidence" value="ECO:0007669"/>
    <property type="project" value="TreeGrafter"/>
</dbReference>
<dbReference type="EMBL" id="CP022129">
    <property type="protein sequence ID" value="ASF48595.1"/>
    <property type="molecule type" value="Genomic_DNA"/>
</dbReference>
<name>A0A1Z4C504_9GAMM</name>
<gene>
    <name evidence="7" type="ORF">CEK71_01335</name>
</gene>
<dbReference type="Pfam" id="PF03865">
    <property type="entry name" value="ShlB"/>
    <property type="match status" value="1"/>
</dbReference>
<keyword evidence="4" id="KW-0732">Signal</keyword>
<dbReference type="Proteomes" id="UP000197019">
    <property type="component" value="Chromosome"/>
</dbReference>
<dbReference type="Pfam" id="PF08479">
    <property type="entry name" value="POTRA_2"/>
    <property type="match status" value="1"/>
</dbReference>
<dbReference type="PANTHER" id="PTHR34597:SF6">
    <property type="entry name" value="BLR6126 PROTEIN"/>
    <property type="match status" value="1"/>
</dbReference>
<evidence type="ECO:0000313" key="7">
    <source>
        <dbReference type="EMBL" id="ASF48595.1"/>
    </source>
</evidence>
<dbReference type="Gene3D" id="3.10.20.310">
    <property type="entry name" value="membrane protein fhac"/>
    <property type="match status" value="1"/>
</dbReference>
<evidence type="ECO:0000259" key="5">
    <source>
        <dbReference type="Pfam" id="PF03865"/>
    </source>
</evidence>
<keyword evidence="2" id="KW-0812">Transmembrane</keyword>
<reference evidence="7 8" key="1">
    <citation type="submission" date="2017-06" db="EMBL/GenBank/DDBJ databases">
        <title>Genome Sequencing of the methanotroph Methylovulum psychrotolerants str. HV10-M2 isolated from a high-altitude environment.</title>
        <authorList>
            <person name="Mateos-Rivera A."/>
        </authorList>
    </citation>
    <scope>NUCLEOTIDE SEQUENCE [LARGE SCALE GENOMIC DNA]</scope>
    <source>
        <strain evidence="7 8">HV10_M2</strain>
    </source>
</reference>
<keyword evidence="1" id="KW-0472">Membrane</keyword>
<dbReference type="GO" id="GO:0046819">
    <property type="term" value="P:protein secretion by the type V secretion system"/>
    <property type="evidence" value="ECO:0007669"/>
    <property type="project" value="TreeGrafter"/>
</dbReference>
<dbReference type="GO" id="GO:0008320">
    <property type="term" value="F:protein transmembrane transporter activity"/>
    <property type="evidence" value="ECO:0007669"/>
    <property type="project" value="TreeGrafter"/>
</dbReference>
<evidence type="ECO:0000256" key="2">
    <source>
        <dbReference type="ARBA" id="ARBA00022692"/>
    </source>
</evidence>
<dbReference type="InterPro" id="IPR013686">
    <property type="entry name" value="Polypept-transport_assoc_ShlB"/>
</dbReference>
<proteinExistence type="predicted"/>
<feature type="chain" id="PRO_5011989352" evidence="4">
    <location>
        <begin position="24"/>
        <end position="536"/>
    </location>
</feature>
<sequence>MKQLAQYALISTSVWFFSSGAAAQQVTATPAAPTEALPTFDMLEMQVDGNTVLAQTLVEKKLYPFLGPAKTVDDVEKARQALEALYKDNGYPTVLVDIPEQDVVNGLVRLKVVEGAVERLKVTGSRYFFLGKIRDKVPALATGQVPYMPKVQEQVADLGKESADRQITPIFRAGSTPGTTEVELRVKDQLPLHGSLEMNGRNSEHTSRSRLIGSLRYDNLWQRFHSASLQYQVSPENSDEVDVWSGTYVLPTHWADSRLALYGIGISSNTQLGASVGGLSVVGSGAIYGARLVTPLPGINNYGHTLNLGVDYKSFNQGISQQGQDLQTSPISYVPFLIGYDANWRSSGVLTTLNSALHFSLRGFGSDDQEFENRRYKAKASYAYFTTELKHLRELPWDMRLAARASGQITNMPLISNEQFAVGGPQSVRGYHQTQQLGDDGANLSVELQSPQLKRRDWEFAQNLRLHAFFDYAYLWIDHAIAPNPQYYRLAGTGAGVRLQFFKHWLGELDWAYPLERQGTVNVGTQRVDFRMAYEF</sequence>
<feature type="domain" description="Polypeptide-transport-associated ShlB-type" evidence="6">
    <location>
        <begin position="44"/>
        <end position="115"/>
    </location>
</feature>
<evidence type="ECO:0000256" key="1">
    <source>
        <dbReference type="ARBA" id="ARBA00022452"/>
    </source>
</evidence>
<feature type="signal peptide" evidence="4">
    <location>
        <begin position="1"/>
        <end position="23"/>
    </location>
</feature>
<dbReference type="PANTHER" id="PTHR34597">
    <property type="entry name" value="SLR1661 PROTEIN"/>
    <property type="match status" value="1"/>
</dbReference>